<comment type="caution">
    <text evidence="6">The sequence shown here is derived from an EMBL/GenBank/DDBJ whole genome shotgun (WGS) entry which is preliminary data.</text>
</comment>
<evidence type="ECO:0008006" key="8">
    <source>
        <dbReference type="Google" id="ProtNLM"/>
    </source>
</evidence>
<evidence type="ECO:0000313" key="6">
    <source>
        <dbReference type="EMBL" id="GGW81429.1"/>
    </source>
</evidence>
<feature type="region of interest" description="Disordered" evidence="5">
    <location>
        <begin position="181"/>
        <end position="206"/>
    </location>
</feature>
<organism evidence="6 7">
    <name type="scientific">Streptomyces lucensis JCM 4490</name>
    <dbReference type="NCBI Taxonomy" id="1306176"/>
    <lineage>
        <taxon>Bacteria</taxon>
        <taxon>Bacillati</taxon>
        <taxon>Actinomycetota</taxon>
        <taxon>Actinomycetes</taxon>
        <taxon>Kitasatosporales</taxon>
        <taxon>Streptomycetaceae</taxon>
        <taxon>Streptomyces</taxon>
    </lineage>
</organism>
<dbReference type="Gene3D" id="1.10.510.10">
    <property type="entry name" value="Transferase(Phosphotransferase) domain 1"/>
    <property type="match status" value="1"/>
</dbReference>
<sequence>MHATGGATDVAGTGGQGPAGRSSRHVGPYALITSLDDPRTRIPVPERRYIARSDDGQHTVLLSLPQLGGDPQRFLAEAEASRYLLGPCAAPATALAAPGEPAWHARPYLPALPLPTALAVHGGPLPEQTVRALGVALAETLAVLHGQGLTFAGVSPAAVLLCADGPRLTCFGAVRAAAPDGTPRSGLPGLEPGSLPPEQASGGRPRPLGDVYALGATLAYAATGHTTPERDELPPSLRTVLSRCLARDPSTRPQLTELIGALSGDGGTRDGATPVPGPGRLPGRVIAALAHQSGAVLTAEIPVASTAPAPPTTR</sequence>
<feature type="compositionally biased region" description="Low complexity" evidence="5">
    <location>
        <begin position="185"/>
        <end position="198"/>
    </location>
</feature>
<keyword evidence="2" id="KW-0547">Nucleotide-binding</keyword>
<evidence type="ECO:0000256" key="4">
    <source>
        <dbReference type="ARBA" id="ARBA00022840"/>
    </source>
</evidence>
<keyword evidence="1" id="KW-0808">Transferase</keyword>
<feature type="region of interest" description="Disordered" evidence="5">
    <location>
        <begin position="1"/>
        <end position="26"/>
    </location>
</feature>
<proteinExistence type="predicted"/>
<evidence type="ECO:0000256" key="5">
    <source>
        <dbReference type="SAM" id="MobiDB-lite"/>
    </source>
</evidence>
<dbReference type="AlphaFoldDB" id="A0A918JI85"/>
<evidence type="ECO:0000256" key="1">
    <source>
        <dbReference type="ARBA" id="ARBA00022679"/>
    </source>
</evidence>
<evidence type="ECO:0000256" key="2">
    <source>
        <dbReference type="ARBA" id="ARBA00022741"/>
    </source>
</evidence>
<accession>A0A918JI85</accession>
<dbReference type="SUPFAM" id="SSF56112">
    <property type="entry name" value="Protein kinase-like (PK-like)"/>
    <property type="match status" value="1"/>
</dbReference>
<reference evidence="6" key="1">
    <citation type="journal article" date="2014" name="Int. J. Syst. Evol. Microbiol.">
        <title>Complete genome sequence of Corynebacterium casei LMG S-19264T (=DSM 44701T), isolated from a smear-ripened cheese.</title>
        <authorList>
            <consortium name="US DOE Joint Genome Institute (JGI-PGF)"/>
            <person name="Walter F."/>
            <person name="Albersmeier A."/>
            <person name="Kalinowski J."/>
            <person name="Ruckert C."/>
        </authorList>
    </citation>
    <scope>NUCLEOTIDE SEQUENCE</scope>
    <source>
        <strain evidence="6">JCM 4490</strain>
    </source>
</reference>
<keyword evidence="7" id="KW-1185">Reference proteome</keyword>
<evidence type="ECO:0000256" key="3">
    <source>
        <dbReference type="ARBA" id="ARBA00022777"/>
    </source>
</evidence>
<dbReference type="PANTHER" id="PTHR43289:SF34">
    <property type="entry name" value="SERINE_THREONINE-PROTEIN KINASE YBDM-RELATED"/>
    <property type="match status" value="1"/>
</dbReference>
<name>A0A918JI85_9ACTN</name>
<dbReference type="GO" id="GO:0005524">
    <property type="term" value="F:ATP binding"/>
    <property type="evidence" value="ECO:0007669"/>
    <property type="project" value="UniProtKB-KW"/>
</dbReference>
<dbReference type="GO" id="GO:0004674">
    <property type="term" value="F:protein serine/threonine kinase activity"/>
    <property type="evidence" value="ECO:0007669"/>
    <property type="project" value="TreeGrafter"/>
</dbReference>
<evidence type="ECO:0000313" key="7">
    <source>
        <dbReference type="Proteomes" id="UP000620224"/>
    </source>
</evidence>
<keyword evidence="3" id="KW-0418">Kinase</keyword>
<feature type="compositionally biased region" description="Low complexity" evidence="5">
    <location>
        <begin position="1"/>
        <end position="11"/>
    </location>
</feature>
<dbReference type="EMBL" id="BMUE01000027">
    <property type="protein sequence ID" value="GGW81429.1"/>
    <property type="molecule type" value="Genomic_DNA"/>
</dbReference>
<dbReference type="PANTHER" id="PTHR43289">
    <property type="entry name" value="MITOGEN-ACTIVATED PROTEIN KINASE KINASE KINASE 20-RELATED"/>
    <property type="match status" value="1"/>
</dbReference>
<gene>
    <name evidence="6" type="ORF">GCM10010503_68490</name>
</gene>
<keyword evidence="4" id="KW-0067">ATP-binding</keyword>
<dbReference type="Proteomes" id="UP000620224">
    <property type="component" value="Unassembled WGS sequence"/>
</dbReference>
<reference evidence="6" key="2">
    <citation type="submission" date="2020-09" db="EMBL/GenBank/DDBJ databases">
        <authorList>
            <person name="Sun Q."/>
            <person name="Ohkuma M."/>
        </authorList>
    </citation>
    <scope>NUCLEOTIDE SEQUENCE</scope>
    <source>
        <strain evidence="6">JCM 4490</strain>
    </source>
</reference>
<protein>
    <recommendedName>
        <fullName evidence="8">Serine/threonine protein kinase</fullName>
    </recommendedName>
</protein>
<dbReference type="InterPro" id="IPR011009">
    <property type="entry name" value="Kinase-like_dom_sf"/>
</dbReference>